<feature type="transmembrane region" description="Helical" evidence="6">
    <location>
        <begin position="487"/>
        <end position="508"/>
    </location>
</feature>
<feature type="transmembrane region" description="Helical" evidence="6">
    <location>
        <begin position="520"/>
        <end position="540"/>
    </location>
</feature>
<evidence type="ECO:0000256" key="6">
    <source>
        <dbReference type="SAM" id="Phobius"/>
    </source>
</evidence>
<evidence type="ECO:0000256" key="2">
    <source>
        <dbReference type="ARBA" id="ARBA00022692"/>
    </source>
</evidence>
<organism evidence="7 8">
    <name type="scientific">Glossina morsitans morsitans</name>
    <name type="common">Savannah tsetse fly</name>
    <dbReference type="NCBI Taxonomy" id="37546"/>
    <lineage>
        <taxon>Eukaryota</taxon>
        <taxon>Metazoa</taxon>
        <taxon>Ecdysozoa</taxon>
        <taxon>Arthropoda</taxon>
        <taxon>Hexapoda</taxon>
        <taxon>Insecta</taxon>
        <taxon>Pterygota</taxon>
        <taxon>Neoptera</taxon>
        <taxon>Endopterygota</taxon>
        <taxon>Diptera</taxon>
        <taxon>Brachycera</taxon>
        <taxon>Muscomorpha</taxon>
        <taxon>Hippoboscoidea</taxon>
        <taxon>Glossinidae</taxon>
        <taxon>Glossina</taxon>
    </lineage>
</organism>
<keyword evidence="4 6" id="KW-0472">Membrane</keyword>
<dbReference type="EMBL" id="CCAG010018887">
    <property type="status" value="NOT_ANNOTATED_CDS"/>
    <property type="molecule type" value="Genomic_DNA"/>
</dbReference>
<feature type="compositionally biased region" description="Polar residues" evidence="5">
    <location>
        <begin position="347"/>
        <end position="358"/>
    </location>
</feature>
<feature type="compositionally biased region" description="Low complexity" evidence="5">
    <location>
        <begin position="327"/>
        <end position="346"/>
    </location>
</feature>
<protein>
    <submittedName>
        <fullName evidence="7">Uncharacterized protein</fullName>
    </submittedName>
</protein>
<dbReference type="InterPro" id="IPR030429">
    <property type="entry name" value="Sarcospan"/>
</dbReference>
<evidence type="ECO:0000256" key="1">
    <source>
        <dbReference type="ARBA" id="ARBA00004141"/>
    </source>
</evidence>
<dbReference type="Proteomes" id="UP000092444">
    <property type="component" value="Unassembled WGS sequence"/>
</dbReference>
<dbReference type="PANTHER" id="PTHR15260">
    <property type="entry name" value="SARCOSPAN"/>
    <property type="match status" value="1"/>
</dbReference>
<dbReference type="InterPro" id="IPR007237">
    <property type="entry name" value="CD20-like"/>
</dbReference>
<evidence type="ECO:0000256" key="4">
    <source>
        <dbReference type="ARBA" id="ARBA00023136"/>
    </source>
</evidence>
<sequence length="700" mass="77971">MVNSRNINNYNNDDGSDNNMVVDITRPVSMYDNLNMTGTVHAPKTKITTTATTAIITTTTTTAKTVSAEMFNCASFGNANVASDVTTPFNIPTHELNGNINNKQFLTDDNESNLFQTPNITTFHTFPYKSNAVITEIPAAAAAAAVAATAVAGTLPSLPCLTTIAKPITTMTTTITPATITTNVTAPQPVELVSITSLASSLLEGPAITTTITTTTSALTPQTTKSNTSLATISTTATQHRPLSQHSQSELNETGHNIAAVKAALNEAKSKFFGLNGYTSQQDHQQYQQHQQQQQQHQQQQQQHEEFCEFTESQNLLDNRKEEEQKQQQQQQQQQQRQQQQTQQVQSKIQPKYQNIPENSALFRRTDMRGESNDNQENHNNYQHTGNNKQITATTTTTANPNKMPVITSYKQIPLNDVAVDNAQPSQAVYMATTVPQNIKGTKIAGRHTPTRSSLRHSRMLVISNKNYQESQYPNPLGFRQPQLARWLIILQIICGSLIISLSIWEFFLAPNTAIKDNPYWSGLILILSGIVSLTLLRYLRNKRNKTRENCFIFLRTNAYVLAVLSALLCCMALILASAHYNRLTAADTKCESINALLEHGSCICTFHAQSTSSTNASERHQNDTFSETIHHFNENNNSYKIEYRDLSCQEVTDEWITILILSIIFNCFALLVTFTYLILVCCCRNTKKVQYSSVQTSTF</sequence>
<keyword evidence="2 6" id="KW-0812">Transmembrane</keyword>
<dbReference type="Pfam" id="PF04103">
    <property type="entry name" value="CD20"/>
    <property type="match status" value="1"/>
</dbReference>
<dbReference type="EnsemblMetazoa" id="GMOY001490.R1581">
    <property type="protein sequence ID" value="GMOY001490.P1581"/>
    <property type="gene ID" value="GMOY001490"/>
</dbReference>
<evidence type="ECO:0000313" key="7">
    <source>
        <dbReference type="EnsemblMetazoa" id="GMOY001490.P1581"/>
    </source>
</evidence>
<feature type="region of interest" description="Disordered" evidence="5">
    <location>
        <begin position="319"/>
        <end position="390"/>
    </location>
</feature>
<keyword evidence="8" id="KW-1185">Reference proteome</keyword>
<feature type="transmembrane region" description="Helical" evidence="6">
    <location>
        <begin position="560"/>
        <end position="579"/>
    </location>
</feature>
<name>A0ABK9MIU4_GLOMM</name>
<evidence type="ECO:0000256" key="5">
    <source>
        <dbReference type="SAM" id="MobiDB-lite"/>
    </source>
</evidence>
<evidence type="ECO:0000313" key="8">
    <source>
        <dbReference type="Proteomes" id="UP000092444"/>
    </source>
</evidence>
<proteinExistence type="predicted"/>
<feature type="transmembrane region" description="Helical" evidence="6">
    <location>
        <begin position="656"/>
        <end position="680"/>
    </location>
</feature>
<accession>A0ABK9MIU4</accession>
<keyword evidence="3 6" id="KW-1133">Transmembrane helix</keyword>
<comment type="subcellular location">
    <subcellularLocation>
        <location evidence="1">Membrane</location>
        <topology evidence="1">Multi-pass membrane protein</topology>
    </subcellularLocation>
</comment>
<feature type="region of interest" description="Disordered" evidence="5">
    <location>
        <begin position="281"/>
        <end position="307"/>
    </location>
</feature>
<evidence type="ECO:0000256" key="3">
    <source>
        <dbReference type="ARBA" id="ARBA00022989"/>
    </source>
</evidence>
<dbReference type="PANTHER" id="PTHR15260:SF1">
    <property type="entry name" value="SARCOSPAN"/>
    <property type="match status" value="1"/>
</dbReference>
<feature type="compositionally biased region" description="Polar residues" evidence="5">
    <location>
        <begin position="373"/>
        <end position="390"/>
    </location>
</feature>
<reference evidence="7" key="1">
    <citation type="submission" date="2025-05" db="UniProtKB">
        <authorList>
            <consortium name="EnsemblMetazoa"/>
        </authorList>
    </citation>
    <scope>IDENTIFICATION</scope>
    <source>
        <strain evidence="7">Yale</strain>
    </source>
</reference>
<feature type="compositionally biased region" description="Low complexity" evidence="5">
    <location>
        <begin position="281"/>
        <end position="302"/>
    </location>
</feature>